<organism evidence="1 2">
    <name type="scientific">Paenibacillus bovis</name>
    <dbReference type="NCBI Taxonomy" id="1616788"/>
    <lineage>
        <taxon>Bacteria</taxon>
        <taxon>Bacillati</taxon>
        <taxon>Bacillota</taxon>
        <taxon>Bacilli</taxon>
        <taxon>Bacillales</taxon>
        <taxon>Paenibacillaceae</taxon>
        <taxon>Paenibacillus</taxon>
    </lineage>
</organism>
<reference evidence="1 2" key="2">
    <citation type="journal article" date="2016" name="Int. J. Syst. Evol. Microbiol.">
        <title>Paenibacillus bovis sp. nov., isolated from raw yak (Bos grunniens) milk.</title>
        <authorList>
            <person name="Gao C."/>
            <person name="Han J."/>
            <person name="Liu Z."/>
            <person name="Xu X."/>
            <person name="Hang F."/>
            <person name="Wu Z."/>
        </authorList>
    </citation>
    <scope>NUCLEOTIDE SEQUENCE [LARGE SCALE GENOMIC DNA]</scope>
    <source>
        <strain evidence="1 2">BD3526</strain>
    </source>
</reference>
<dbReference type="AlphaFoldDB" id="A0A172ZC73"/>
<proteinExistence type="predicted"/>
<dbReference type="EMBL" id="CP013023">
    <property type="protein sequence ID" value="ANF95113.1"/>
    <property type="molecule type" value="Genomic_DNA"/>
</dbReference>
<dbReference type="KEGG" id="pbv:AR543_03045"/>
<keyword evidence="2" id="KW-1185">Reference proteome</keyword>
<evidence type="ECO:0000313" key="1">
    <source>
        <dbReference type="EMBL" id="ANF95113.1"/>
    </source>
</evidence>
<protein>
    <recommendedName>
        <fullName evidence="3">DUF2642 domain-containing protein</fullName>
    </recommendedName>
</protein>
<dbReference type="RefSeq" id="WP_017815533.1">
    <property type="nucleotide sequence ID" value="NZ_CP013023.1"/>
</dbReference>
<dbReference type="OrthoDB" id="2626448at2"/>
<name>A0A172ZC73_9BACL</name>
<reference evidence="2" key="1">
    <citation type="submission" date="2015-10" db="EMBL/GenBank/DDBJ databases">
        <title>Genome of Paenibacillus bovis sp. nov.</title>
        <authorList>
            <person name="Wu Z."/>
            <person name="Gao C."/>
            <person name="Liu Z."/>
            <person name="Zheng H."/>
        </authorList>
    </citation>
    <scope>NUCLEOTIDE SEQUENCE [LARGE SCALE GENOMIC DNA]</scope>
    <source>
        <strain evidence="2">BD3526</strain>
    </source>
</reference>
<dbReference type="STRING" id="1616788.AR543_03045"/>
<accession>A0A172ZC73</accession>
<evidence type="ECO:0000313" key="2">
    <source>
        <dbReference type="Proteomes" id="UP000078148"/>
    </source>
</evidence>
<gene>
    <name evidence="1" type="ORF">AR543_03045</name>
</gene>
<sequence>MYTFGQQLLKNRHFYDHFRQEMPVQIYRHGIPVDIGLITAYDHQFIEMNHILYHRQRHTFVSRPGY</sequence>
<evidence type="ECO:0008006" key="3">
    <source>
        <dbReference type="Google" id="ProtNLM"/>
    </source>
</evidence>
<dbReference type="Proteomes" id="UP000078148">
    <property type="component" value="Chromosome"/>
</dbReference>